<evidence type="ECO:0000313" key="1">
    <source>
        <dbReference type="EMBL" id="KIM63642.1"/>
    </source>
</evidence>
<proteinExistence type="predicted"/>
<organism evidence="1 2">
    <name type="scientific">Scleroderma citrinum Foug A</name>
    <dbReference type="NCBI Taxonomy" id="1036808"/>
    <lineage>
        <taxon>Eukaryota</taxon>
        <taxon>Fungi</taxon>
        <taxon>Dikarya</taxon>
        <taxon>Basidiomycota</taxon>
        <taxon>Agaricomycotina</taxon>
        <taxon>Agaricomycetes</taxon>
        <taxon>Agaricomycetidae</taxon>
        <taxon>Boletales</taxon>
        <taxon>Sclerodermatineae</taxon>
        <taxon>Sclerodermataceae</taxon>
        <taxon>Scleroderma</taxon>
    </lineage>
</organism>
<dbReference type="Proteomes" id="UP000053989">
    <property type="component" value="Unassembled WGS sequence"/>
</dbReference>
<feature type="non-terminal residue" evidence="1">
    <location>
        <position position="1"/>
    </location>
</feature>
<dbReference type="HOGENOM" id="CLU_142396_1_0_1"/>
<sequence length="121" mass="13909">VNETLNLFGMTMSQLLLSTLSSRQHDNHPITVDLLSRSVEIFLAITKHPASGSDMLAKQVHEISCNLYLRELREITSEDHGWHFGAFHATTKQLEEFRLEDMAQDISMYAPKLWKLLDQLL</sequence>
<dbReference type="EMBL" id="KN822033">
    <property type="protein sequence ID" value="KIM63642.1"/>
    <property type="molecule type" value="Genomic_DNA"/>
</dbReference>
<reference evidence="2" key="2">
    <citation type="submission" date="2015-01" db="EMBL/GenBank/DDBJ databases">
        <title>Evolutionary Origins and Diversification of the Mycorrhizal Mutualists.</title>
        <authorList>
            <consortium name="DOE Joint Genome Institute"/>
            <consortium name="Mycorrhizal Genomics Consortium"/>
            <person name="Kohler A."/>
            <person name="Kuo A."/>
            <person name="Nagy L.G."/>
            <person name="Floudas D."/>
            <person name="Copeland A."/>
            <person name="Barry K.W."/>
            <person name="Cichocki N."/>
            <person name="Veneault-Fourrey C."/>
            <person name="LaButti K."/>
            <person name="Lindquist E.A."/>
            <person name="Lipzen A."/>
            <person name="Lundell T."/>
            <person name="Morin E."/>
            <person name="Murat C."/>
            <person name="Riley R."/>
            <person name="Ohm R."/>
            <person name="Sun H."/>
            <person name="Tunlid A."/>
            <person name="Henrissat B."/>
            <person name="Grigoriev I.V."/>
            <person name="Hibbett D.S."/>
            <person name="Martin F."/>
        </authorList>
    </citation>
    <scope>NUCLEOTIDE SEQUENCE [LARGE SCALE GENOMIC DNA]</scope>
    <source>
        <strain evidence="2">Foug A</strain>
    </source>
</reference>
<name>A0A0C3AFF3_9AGAM</name>
<dbReference type="AlphaFoldDB" id="A0A0C3AFF3"/>
<gene>
    <name evidence="1" type="ORF">SCLCIDRAFT_87189</name>
</gene>
<evidence type="ECO:0000313" key="2">
    <source>
        <dbReference type="Proteomes" id="UP000053989"/>
    </source>
</evidence>
<protein>
    <submittedName>
        <fullName evidence="1">Uncharacterized protein</fullName>
    </submittedName>
</protein>
<accession>A0A0C3AFF3</accession>
<dbReference type="InParanoid" id="A0A0C3AFF3"/>
<reference evidence="1 2" key="1">
    <citation type="submission" date="2014-04" db="EMBL/GenBank/DDBJ databases">
        <authorList>
            <consortium name="DOE Joint Genome Institute"/>
            <person name="Kuo A."/>
            <person name="Kohler A."/>
            <person name="Nagy L.G."/>
            <person name="Floudas D."/>
            <person name="Copeland A."/>
            <person name="Barry K.W."/>
            <person name="Cichocki N."/>
            <person name="Veneault-Fourrey C."/>
            <person name="LaButti K."/>
            <person name="Lindquist E.A."/>
            <person name="Lipzen A."/>
            <person name="Lundell T."/>
            <person name="Morin E."/>
            <person name="Murat C."/>
            <person name="Sun H."/>
            <person name="Tunlid A."/>
            <person name="Henrissat B."/>
            <person name="Grigoriev I.V."/>
            <person name="Hibbett D.S."/>
            <person name="Martin F."/>
            <person name="Nordberg H.P."/>
            <person name="Cantor M.N."/>
            <person name="Hua S.X."/>
        </authorList>
    </citation>
    <scope>NUCLEOTIDE SEQUENCE [LARGE SCALE GENOMIC DNA]</scope>
    <source>
        <strain evidence="1 2">Foug A</strain>
    </source>
</reference>
<feature type="non-terminal residue" evidence="1">
    <location>
        <position position="121"/>
    </location>
</feature>
<dbReference type="STRING" id="1036808.A0A0C3AFF3"/>
<keyword evidence="2" id="KW-1185">Reference proteome</keyword>
<dbReference type="OrthoDB" id="4743193at2759"/>